<evidence type="ECO:0000313" key="2">
    <source>
        <dbReference type="EMBL" id="KFM56508.1"/>
    </source>
</evidence>
<evidence type="ECO:0000259" key="1">
    <source>
        <dbReference type="Pfam" id="PF07727"/>
    </source>
</evidence>
<dbReference type="InterPro" id="IPR043502">
    <property type="entry name" value="DNA/RNA_pol_sf"/>
</dbReference>
<dbReference type="SUPFAM" id="SSF56672">
    <property type="entry name" value="DNA/RNA polymerases"/>
    <property type="match status" value="1"/>
</dbReference>
<feature type="domain" description="Reverse transcriptase Ty1/copia-type" evidence="1">
    <location>
        <begin position="45"/>
        <end position="247"/>
    </location>
</feature>
<dbReference type="OMA" id="CAYESAE"/>
<gene>
    <name evidence="2" type="ORF">X975_24484</name>
</gene>
<protein>
    <submittedName>
        <fullName evidence="2">Copia protein</fullName>
    </submittedName>
</protein>
<dbReference type="AlphaFoldDB" id="A0A087SUG9"/>
<evidence type="ECO:0000313" key="3">
    <source>
        <dbReference type="Proteomes" id="UP000054359"/>
    </source>
</evidence>
<dbReference type="PANTHER" id="PTHR11439">
    <property type="entry name" value="GAG-POL-RELATED RETROTRANSPOSON"/>
    <property type="match status" value="1"/>
</dbReference>
<reference evidence="2 3" key="1">
    <citation type="submission" date="2013-11" db="EMBL/GenBank/DDBJ databases">
        <title>Genome sequencing of Stegodyphus mimosarum.</title>
        <authorList>
            <person name="Bechsgaard J."/>
        </authorList>
    </citation>
    <scope>NUCLEOTIDE SEQUENCE [LARGE SCALE GENOMIC DNA]</scope>
</reference>
<dbReference type="Proteomes" id="UP000054359">
    <property type="component" value="Unassembled WGS sequence"/>
</dbReference>
<accession>A0A087SUG9</accession>
<dbReference type="OrthoDB" id="6436874at2759"/>
<dbReference type="Pfam" id="PF07727">
    <property type="entry name" value="RVT_2"/>
    <property type="match status" value="1"/>
</dbReference>
<dbReference type="GO" id="GO:0071897">
    <property type="term" value="P:DNA biosynthetic process"/>
    <property type="evidence" value="ECO:0007669"/>
    <property type="project" value="UniProtKB-ARBA"/>
</dbReference>
<dbReference type="STRING" id="407821.A0A087SUG9"/>
<dbReference type="EMBL" id="KK111994">
    <property type="protein sequence ID" value="KFM56508.1"/>
    <property type="molecule type" value="Genomic_DNA"/>
</dbReference>
<dbReference type="InterPro" id="IPR013103">
    <property type="entry name" value="RVT_2"/>
</dbReference>
<proteinExistence type="predicted"/>
<sequence length="386" mass="43905">MANMAAVEEFENSENPSTYFEALSSNESDLWLEAMKEEIKALHENETWELVERPKGSKVINCRWVLRKKFNPDGTVERHKARLVAKGYAQKAGFDYDETFSPVARYDTVRAVLAVAAKENLYMQQFDVKTAFLYGTLKEEVFMTQPEGFNDNSGRVCKLHKSLYGLKQAPRCWNQCFVNFMKDQVPEVSTADPCLFIRHRTAKKLLVVIYVDDGLAAGTDKVEVEEFMSQLSHAFQITRGSLNQFLGGWQSDVPCTATRPDLAYAISIVSENLENPRTSDWCAVKRIFKYLKGTVDFGLLYQAKCHPNELEVYSDADYAGDLKTRRSRTGMVSKFSCGALSWISQKQKSVVLSTTEAEYVAASESAKELIWLKHLLSDMTKLPFFW</sequence>
<dbReference type="CDD" id="cd09272">
    <property type="entry name" value="RNase_HI_RT_Ty1"/>
    <property type="match status" value="1"/>
</dbReference>
<name>A0A087SUG9_STEMI</name>
<dbReference type="PANTHER" id="PTHR11439:SF483">
    <property type="entry name" value="PEPTIDE SYNTHASE GLIP-LIKE, PUTATIVE (AFU_ORTHOLOGUE AFUA_3G12920)-RELATED"/>
    <property type="match status" value="1"/>
</dbReference>
<feature type="non-terminal residue" evidence="2">
    <location>
        <position position="386"/>
    </location>
</feature>
<keyword evidence="3" id="KW-1185">Reference proteome</keyword>
<organism evidence="2 3">
    <name type="scientific">Stegodyphus mimosarum</name>
    <name type="common">African social velvet spider</name>
    <dbReference type="NCBI Taxonomy" id="407821"/>
    <lineage>
        <taxon>Eukaryota</taxon>
        <taxon>Metazoa</taxon>
        <taxon>Ecdysozoa</taxon>
        <taxon>Arthropoda</taxon>
        <taxon>Chelicerata</taxon>
        <taxon>Arachnida</taxon>
        <taxon>Araneae</taxon>
        <taxon>Araneomorphae</taxon>
        <taxon>Entelegynae</taxon>
        <taxon>Eresoidea</taxon>
        <taxon>Eresidae</taxon>
        <taxon>Stegodyphus</taxon>
    </lineage>
</organism>